<comment type="caution">
    <text evidence="6">The sequence shown here is derived from an EMBL/GenBank/DDBJ whole genome shotgun (WGS) entry which is preliminary data.</text>
</comment>
<proteinExistence type="inferred from homology"/>
<organism evidence="6 7">
    <name type="scientific">Paraphoma chrysanthemicola</name>
    <dbReference type="NCBI Taxonomy" id="798071"/>
    <lineage>
        <taxon>Eukaryota</taxon>
        <taxon>Fungi</taxon>
        <taxon>Dikarya</taxon>
        <taxon>Ascomycota</taxon>
        <taxon>Pezizomycotina</taxon>
        <taxon>Dothideomycetes</taxon>
        <taxon>Pleosporomycetidae</taxon>
        <taxon>Pleosporales</taxon>
        <taxon>Pleosporineae</taxon>
        <taxon>Phaeosphaeriaceae</taxon>
        <taxon>Paraphoma</taxon>
    </lineage>
</organism>
<gene>
    <name evidence="6" type="ORF">FB567DRAFT_206280</name>
</gene>
<protein>
    <recommendedName>
        <fullName evidence="5">FAD-binding PCMH-type domain-containing protein</fullName>
    </recommendedName>
</protein>
<dbReference type="InterPro" id="IPR006093">
    <property type="entry name" value="Oxy_OxRdtase_FAD_BS"/>
</dbReference>
<keyword evidence="2" id="KW-0285">Flavoprotein</keyword>
<dbReference type="InterPro" id="IPR006094">
    <property type="entry name" value="Oxid_FAD_bind_N"/>
</dbReference>
<dbReference type="GO" id="GO:0071949">
    <property type="term" value="F:FAD binding"/>
    <property type="evidence" value="ECO:0007669"/>
    <property type="project" value="InterPro"/>
</dbReference>
<evidence type="ECO:0000259" key="5">
    <source>
        <dbReference type="PROSITE" id="PS51387"/>
    </source>
</evidence>
<accession>A0A8K0QV17</accession>
<evidence type="ECO:0000313" key="6">
    <source>
        <dbReference type="EMBL" id="KAH7072584.1"/>
    </source>
</evidence>
<feature type="domain" description="FAD-binding PCMH-type" evidence="5">
    <location>
        <begin position="42"/>
        <end position="213"/>
    </location>
</feature>
<dbReference type="InterPro" id="IPR050416">
    <property type="entry name" value="FAD-linked_Oxidoreductase"/>
</dbReference>
<dbReference type="GO" id="GO:0016491">
    <property type="term" value="F:oxidoreductase activity"/>
    <property type="evidence" value="ECO:0007669"/>
    <property type="project" value="UniProtKB-KW"/>
</dbReference>
<sequence>MARANPMSQCDLLLDAGFQDLILLPDSDAYTKREASYWAATARLQPSCIIQPRTSEDVSRIVKVLANADGPVAVRSGGHTQWPGSNNVHGGVTIDLGLMTDVSYDAQSNLALVQPGSRWGDVYKKLLDHSVCVAGGRDGNVGIGGFLTGGGLSYHAGLYGLACDTVANFEIVVASGDVVHANATSNSDLWTALKGGSGNFGIVTRFDMHAFPAQDVWGGIRVATRQEGDKLARSMVDFTNNVEKNPEDAYILIYTYGPDSPDILVPHAVIDTSGVANASAFSEIQKIPVIVNDVKERSVANLVDSYLGPGNQQVIWFSLTFRNDVEVIKKAADMHDELVDELKVLMPGDFTTQCLFQPMPTVFAQRSVERGGNVLGLDKVKENALLWLLTGSTKTPEQHAIMRDKLDSFAATLKEFAHAKNLNVDWQYLNYVDQTQNPLKSYGEDNVEFIRKVAAKYDPSAMFQKKVVSGWKISAVDA</sequence>
<dbReference type="Gene3D" id="3.30.465.10">
    <property type="match status" value="1"/>
</dbReference>
<evidence type="ECO:0000256" key="3">
    <source>
        <dbReference type="ARBA" id="ARBA00022827"/>
    </source>
</evidence>
<dbReference type="PANTHER" id="PTHR42973">
    <property type="entry name" value="BINDING OXIDOREDUCTASE, PUTATIVE (AFU_ORTHOLOGUE AFUA_1G17690)-RELATED"/>
    <property type="match status" value="1"/>
</dbReference>
<evidence type="ECO:0000256" key="1">
    <source>
        <dbReference type="ARBA" id="ARBA00005466"/>
    </source>
</evidence>
<dbReference type="InterPro" id="IPR016166">
    <property type="entry name" value="FAD-bd_PCMH"/>
</dbReference>
<evidence type="ECO:0000313" key="7">
    <source>
        <dbReference type="Proteomes" id="UP000813461"/>
    </source>
</evidence>
<dbReference type="PROSITE" id="PS00862">
    <property type="entry name" value="OX2_COVAL_FAD"/>
    <property type="match status" value="1"/>
</dbReference>
<keyword evidence="7" id="KW-1185">Reference proteome</keyword>
<name>A0A8K0QV17_9PLEO</name>
<reference evidence="6" key="1">
    <citation type="journal article" date="2021" name="Nat. Commun.">
        <title>Genetic determinants of endophytism in the Arabidopsis root mycobiome.</title>
        <authorList>
            <person name="Mesny F."/>
            <person name="Miyauchi S."/>
            <person name="Thiergart T."/>
            <person name="Pickel B."/>
            <person name="Atanasova L."/>
            <person name="Karlsson M."/>
            <person name="Huettel B."/>
            <person name="Barry K.W."/>
            <person name="Haridas S."/>
            <person name="Chen C."/>
            <person name="Bauer D."/>
            <person name="Andreopoulos W."/>
            <person name="Pangilinan J."/>
            <person name="LaButti K."/>
            <person name="Riley R."/>
            <person name="Lipzen A."/>
            <person name="Clum A."/>
            <person name="Drula E."/>
            <person name="Henrissat B."/>
            <person name="Kohler A."/>
            <person name="Grigoriev I.V."/>
            <person name="Martin F.M."/>
            <person name="Hacquard S."/>
        </authorList>
    </citation>
    <scope>NUCLEOTIDE SEQUENCE</scope>
    <source>
        <strain evidence="6">MPI-SDFR-AT-0120</strain>
    </source>
</reference>
<dbReference type="Proteomes" id="UP000813461">
    <property type="component" value="Unassembled WGS sequence"/>
</dbReference>
<dbReference type="SUPFAM" id="SSF56176">
    <property type="entry name" value="FAD-binding/transporter-associated domain-like"/>
    <property type="match status" value="1"/>
</dbReference>
<dbReference type="PANTHER" id="PTHR42973:SF53">
    <property type="entry name" value="FAD-BINDING PCMH-TYPE DOMAIN-CONTAINING PROTEIN-RELATED"/>
    <property type="match status" value="1"/>
</dbReference>
<evidence type="ECO:0000256" key="4">
    <source>
        <dbReference type="ARBA" id="ARBA00023002"/>
    </source>
</evidence>
<keyword evidence="4" id="KW-0560">Oxidoreductase</keyword>
<evidence type="ECO:0000256" key="2">
    <source>
        <dbReference type="ARBA" id="ARBA00022630"/>
    </source>
</evidence>
<dbReference type="OrthoDB" id="2151789at2759"/>
<dbReference type="Pfam" id="PF01565">
    <property type="entry name" value="FAD_binding_4"/>
    <property type="match status" value="1"/>
</dbReference>
<comment type="similarity">
    <text evidence="1">Belongs to the oxygen-dependent FAD-linked oxidoreductase family.</text>
</comment>
<dbReference type="EMBL" id="JAGMVJ010000023">
    <property type="protein sequence ID" value="KAH7072584.1"/>
    <property type="molecule type" value="Genomic_DNA"/>
</dbReference>
<dbReference type="PROSITE" id="PS51387">
    <property type="entry name" value="FAD_PCMH"/>
    <property type="match status" value="1"/>
</dbReference>
<dbReference type="AlphaFoldDB" id="A0A8K0QV17"/>
<keyword evidence="3" id="KW-0274">FAD</keyword>
<dbReference type="InterPro" id="IPR016169">
    <property type="entry name" value="FAD-bd_PCMH_sub2"/>
</dbReference>
<dbReference type="InterPro" id="IPR036318">
    <property type="entry name" value="FAD-bd_PCMH-like_sf"/>
</dbReference>